<keyword evidence="1" id="KW-0812">Transmembrane</keyword>
<evidence type="ECO:0000313" key="2">
    <source>
        <dbReference type="EMBL" id="KSU10535.1"/>
    </source>
</evidence>
<organism evidence="2 3">
    <name type="scientific">Lactococcus lactis subsp. lactis</name>
    <name type="common">Streptococcus lactis</name>
    <dbReference type="NCBI Taxonomy" id="1360"/>
    <lineage>
        <taxon>Bacteria</taxon>
        <taxon>Bacillati</taxon>
        <taxon>Bacillota</taxon>
        <taxon>Bacilli</taxon>
        <taxon>Lactobacillales</taxon>
        <taxon>Streptococcaceae</taxon>
        <taxon>Lactococcus</taxon>
    </lineage>
</organism>
<proteinExistence type="predicted"/>
<dbReference type="Proteomes" id="UP000054230">
    <property type="component" value="Unassembled WGS sequence"/>
</dbReference>
<sequence length="254" mass="27339">MTVSQPTKPVTATGQISQAFINRFNNDIVLDSKTGQFVINQKLLTVNATNIELGTLNTLVAQSNSQLKQIVQKSPKSHTVQVGNSVVVANSITDAQQASQQNDLTTTSNYHYGSTYLHGYWYGFRIGMNRSDIQLAVGAGLVIAGVYVPVRAAQAALGVLGLTVGRFIPGGVVFNSSPQFAPLVGSRAVVWGGTMAMKINGYKIIMTFMVVIAVILQIFFHLNPVASTIIKVLLGVLIFSAISRIILDNKNKDK</sequence>
<keyword evidence="1" id="KW-1133">Transmembrane helix</keyword>
<feature type="transmembrane region" description="Helical" evidence="1">
    <location>
        <begin position="204"/>
        <end position="222"/>
    </location>
</feature>
<reference evidence="3" key="1">
    <citation type="submission" date="2015-10" db="EMBL/GenBank/DDBJ databases">
        <title>Draft Genome Sequences of 11 Lactococcus lactis subspecies cremoris strains.</title>
        <authorList>
            <person name="Wels M."/>
            <person name="Backus L."/>
            <person name="Boekhorst J."/>
            <person name="Dijkstra A."/>
            <person name="Beerthuizen M."/>
            <person name="Kelly W."/>
            <person name="Siezen R."/>
            <person name="Bachmann H."/>
            <person name="Van Hijum S."/>
        </authorList>
    </citation>
    <scope>NUCLEOTIDE SEQUENCE [LARGE SCALE GENOMIC DNA]</scope>
    <source>
        <strain evidence="3">LMG8520</strain>
    </source>
</reference>
<dbReference type="EMBL" id="LKLP01000055">
    <property type="protein sequence ID" value="KSU10535.1"/>
    <property type="molecule type" value="Genomic_DNA"/>
</dbReference>
<name>A0A0V8DAF2_LACLL</name>
<dbReference type="RefSeq" id="WP_058209577.1">
    <property type="nucleotide sequence ID" value="NZ_LKLP01000055.1"/>
</dbReference>
<feature type="transmembrane region" description="Helical" evidence="1">
    <location>
        <begin position="228"/>
        <end position="247"/>
    </location>
</feature>
<dbReference type="AlphaFoldDB" id="A0A0V8DAF2"/>
<protein>
    <submittedName>
        <fullName evidence="2">Uncharacterized protein</fullName>
    </submittedName>
</protein>
<dbReference type="PATRIC" id="fig|1360.106.peg.118"/>
<evidence type="ECO:0000313" key="3">
    <source>
        <dbReference type="Proteomes" id="UP000054230"/>
    </source>
</evidence>
<gene>
    <name evidence="2" type="ORF">LMG8520_1094</name>
</gene>
<comment type="caution">
    <text evidence="2">The sequence shown here is derived from an EMBL/GenBank/DDBJ whole genome shotgun (WGS) entry which is preliminary data.</text>
</comment>
<evidence type="ECO:0000256" key="1">
    <source>
        <dbReference type="SAM" id="Phobius"/>
    </source>
</evidence>
<keyword evidence="1" id="KW-0472">Membrane</keyword>
<accession>A0A0V8DAF2</accession>